<keyword evidence="5" id="KW-1185">Reference proteome</keyword>
<reference evidence="4 5" key="1">
    <citation type="journal article" date="2024" name="ISME J.">
        <title>Tailless and filamentous prophages are predominant in marine Vibrio.</title>
        <authorList>
            <person name="Steensen K."/>
            <person name="Seneca J."/>
            <person name="Bartlau N."/>
            <person name="Yu X.A."/>
            <person name="Hussain F.A."/>
            <person name="Polz M.F."/>
        </authorList>
    </citation>
    <scope>NUCLEOTIDE SEQUENCE [LARGE SCALE GENOMIC DNA]</scope>
    <source>
        <strain evidence="4 5">10N.222.51.A1</strain>
    </source>
</reference>
<dbReference type="EMBL" id="JBFRUW010000018">
    <property type="protein sequence ID" value="MFA0568024.1"/>
    <property type="molecule type" value="Genomic_DNA"/>
</dbReference>
<dbReference type="PANTHER" id="PTHR30290:SF72">
    <property type="entry name" value="HTH-TYPE TRANSCRIPTIONAL REGULATOR SGRR"/>
    <property type="match status" value="1"/>
</dbReference>
<dbReference type="Proteomes" id="UP001570417">
    <property type="component" value="Unassembled WGS sequence"/>
</dbReference>
<dbReference type="InterPro" id="IPR025370">
    <property type="entry name" value="SgrR_HTH_N"/>
</dbReference>
<organism evidence="4 5">
    <name type="scientific">Vibrio gallaecicus</name>
    <dbReference type="NCBI Taxonomy" id="552386"/>
    <lineage>
        <taxon>Bacteria</taxon>
        <taxon>Pseudomonadati</taxon>
        <taxon>Pseudomonadota</taxon>
        <taxon>Gammaproteobacteria</taxon>
        <taxon>Vibrionales</taxon>
        <taxon>Vibrionaceae</taxon>
        <taxon>Vibrio</taxon>
    </lineage>
</organism>
<protein>
    <submittedName>
        <fullName evidence="4">SgrR family transcriptional regulator</fullName>
    </submittedName>
</protein>
<comment type="caution">
    <text evidence="4">The sequence shown here is derived from an EMBL/GenBank/DDBJ whole genome shotgun (WGS) entry which is preliminary data.</text>
</comment>
<dbReference type="Pfam" id="PF12793">
    <property type="entry name" value="SgrR_N"/>
    <property type="match status" value="1"/>
</dbReference>
<dbReference type="CDD" id="cd08507">
    <property type="entry name" value="PBP2_SgrR_like"/>
    <property type="match status" value="1"/>
</dbReference>
<dbReference type="SUPFAM" id="SSF53850">
    <property type="entry name" value="Periplasmic binding protein-like II"/>
    <property type="match status" value="1"/>
</dbReference>
<proteinExistence type="predicted"/>
<evidence type="ECO:0000313" key="5">
    <source>
        <dbReference type="Proteomes" id="UP001570417"/>
    </source>
</evidence>
<evidence type="ECO:0000259" key="3">
    <source>
        <dbReference type="Pfam" id="PF12793"/>
    </source>
</evidence>
<feature type="domain" description="Transcriptional regulator SgrR N-terminal HTH" evidence="3">
    <location>
        <begin position="6"/>
        <end position="119"/>
    </location>
</feature>
<evidence type="ECO:0000256" key="1">
    <source>
        <dbReference type="ARBA" id="ARBA00023125"/>
    </source>
</evidence>
<evidence type="ECO:0000259" key="2">
    <source>
        <dbReference type="Pfam" id="PF00496"/>
    </source>
</evidence>
<name>A0ABV4NAI5_9VIBR</name>
<gene>
    <name evidence="4" type="ORF">AB4566_07035</name>
</gene>
<dbReference type="Pfam" id="PF00496">
    <property type="entry name" value="SBP_bac_5"/>
    <property type="match status" value="1"/>
</dbReference>
<accession>A0ABV4NAI5</accession>
<dbReference type="InterPro" id="IPR039424">
    <property type="entry name" value="SBP_5"/>
</dbReference>
<dbReference type="PANTHER" id="PTHR30290">
    <property type="entry name" value="PERIPLASMIC BINDING COMPONENT OF ABC TRANSPORTER"/>
    <property type="match status" value="1"/>
</dbReference>
<keyword evidence="1" id="KW-0238">DNA-binding</keyword>
<dbReference type="Gene3D" id="3.10.105.10">
    <property type="entry name" value="Dipeptide-binding Protein, Domain 3"/>
    <property type="match status" value="1"/>
</dbReference>
<dbReference type="Gene3D" id="3.40.190.10">
    <property type="entry name" value="Periplasmic binding protein-like II"/>
    <property type="match status" value="1"/>
</dbReference>
<feature type="domain" description="Solute-binding protein family 5" evidence="2">
    <location>
        <begin position="163"/>
        <end position="390"/>
    </location>
</feature>
<dbReference type="RefSeq" id="WP_372265521.1">
    <property type="nucleotide sequence ID" value="NZ_JBFRUW010000018.1"/>
</dbReference>
<dbReference type="Gene3D" id="3.90.76.10">
    <property type="entry name" value="Dipeptide-binding Protein, Domain 1"/>
    <property type="match status" value="1"/>
</dbReference>
<dbReference type="InterPro" id="IPR000914">
    <property type="entry name" value="SBP_5_dom"/>
</dbReference>
<sequence length="610" mass="70241">MSDLNLMRYYLRLESLEAEMKVSVTLPEIAELLFTSLRHARTLLGKMHQEEWIIWEPKPGRNQRSNLTLRYSMLGLKQHIAAKFIEEGKYEKALSILDGDRSVFGSLLQETSGATMREGLLHVQLTYKRKFEDLFPHHIQRSSERFLLRQVFSCLASCNSEGKLEPELAHHWQYDSERYLWIFYLRPGLTFHDGQTIEAKQLVALFNALKELSFYQAELEHVESVYSEQPLQLCFKLSKADKGFAGLLAGVKYSIQPVEQVTRKAVKAVPQHKVASQHKSVHQHKTVPQHIIGTGPFRIVERNHDRLKLAAFDHYYGCRSLTDEVTIWQFEESMTGSARFDDSQMQVSSEQNSACFHQLGKTDTDLASSESDEQYSRVEDGCLFILFNQTTEKVPLTHEQRKYLAQIVSSDAIQSQLEASKGTFSVEYADNILPKWQKIHRSPSNAVDIPKQLSIAVYDYYALYRCAISISDILKRYGVEVEVNTYSYRELAQRSQANELTEDLVLCNLNLDDNAPSSLFSWLMNDPVLHSALGQLNSDWLKRQLDNHKASVELSDYLERLEPIASTLVSDYWLLPMFHHLQTVRFQGILKNVAITNWGWPEFKGVWSTD</sequence>
<evidence type="ECO:0000313" key="4">
    <source>
        <dbReference type="EMBL" id="MFA0568024.1"/>
    </source>
</evidence>